<dbReference type="AlphaFoldDB" id="A0AAV4TJQ9"/>
<name>A0AAV4TJQ9_CAEEX</name>
<evidence type="ECO:0000313" key="2">
    <source>
        <dbReference type="Proteomes" id="UP001054945"/>
    </source>
</evidence>
<gene>
    <name evidence="1" type="ORF">CEXT_498411</name>
</gene>
<comment type="caution">
    <text evidence="1">The sequence shown here is derived from an EMBL/GenBank/DDBJ whole genome shotgun (WGS) entry which is preliminary data.</text>
</comment>
<dbReference type="Proteomes" id="UP001054945">
    <property type="component" value="Unassembled WGS sequence"/>
</dbReference>
<keyword evidence="2" id="KW-1185">Reference proteome</keyword>
<reference evidence="1 2" key="1">
    <citation type="submission" date="2021-06" db="EMBL/GenBank/DDBJ databases">
        <title>Caerostris extrusa draft genome.</title>
        <authorList>
            <person name="Kono N."/>
            <person name="Arakawa K."/>
        </authorList>
    </citation>
    <scope>NUCLEOTIDE SEQUENCE [LARGE SCALE GENOMIC DNA]</scope>
</reference>
<proteinExistence type="predicted"/>
<protein>
    <submittedName>
        <fullName evidence="1">Uncharacterized protein</fullName>
    </submittedName>
</protein>
<dbReference type="EMBL" id="BPLR01011243">
    <property type="protein sequence ID" value="GIY45167.1"/>
    <property type="molecule type" value="Genomic_DNA"/>
</dbReference>
<evidence type="ECO:0000313" key="1">
    <source>
        <dbReference type="EMBL" id="GIY45167.1"/>
    </source>
</evidence>
<organism evidence="1 2">
    <name type="scientific">Caerostris extrusa</name>
    <name type="common">Bark spider</name>
    <name type="synonym">Caerostris bankana</name>
    <dbReference type="NCBI Taxonomy" id="172846"/>
    <lineage>
        <taxon>Eukaryota</taxon>
        <taxon>Metazoa</taxon>
        <taxon>Ecdysozoa</taxon>
        <taxon>Arthropoda</taxon>
        <taxon>Chelicerata</taxon>
        <taxon>Arachnida</taxon>
        <taxon>Araneae</taxon>
        <taxon>Araneomorphae</taxon>
        <taxon>Entelegynae</taxon>
        <taxon>Araneoidea</taxon>
        <taxon>Araneidae</taxon>
        <taxon>Caerostris</taxon>
    </lineage>
</organism>
<accession>A0AAV4TJQ9</accession>
<sequence length="170" mass="19136">MVTINDANCRHPVGITNYLLEERALLTSMTMMDNRWCVVKQRSLRGEAMLVLSAATGVCFYGYGVPQSKTNFEIASNTAVNYQSVPVISSTLFTLATTLSDEPRSDLSSSTADLKSNRSFHNFSNINIDRALLPCRFRLAPLIGAMSLASWQPFYFRLRSSKQIKRRKKK</sequence>